<evidence type="ECO:0000313" key="3">
    <source>
        <dbReference type="Proteomes" id="UP001418222"/>
    </source>
</evidence>
<evidence type="ECO:0000256" key="1">
    <source>
        <dbReference type="SAM" id="MobiDB-lite"/>
    </source>
</evidence>
<dbReference type="AlphaFoldDB" id="A0AAP0BWU7"/>
<name>A0AAP0BWU7_9ASPA</name>
<keyword evidence="3" id="KW-1185">Reference proteome</keyword>
<reference evidence="2 3" key="1">
    <citation type="journal article" date="2022" name="Nat. Plants">
        <title>Genomes of leafy and leafless Platanthera orchids illuminate the evolution of mycoheterotrophy.</title>
        <authorList>
            <person name="Li M.H."/>
            <person name="Liu K.W."/>
            <person name="Li Z."/>
            <person name="Lu H.C."/>
            <person name="Ye Q.L."/>
            <person name="Zhang D."/>
            <person name="Wang J.Y."/>
            <person name="Li Y.F."/>
            <person name="Zhong Z.M."/>
            <person name="Liu X."/>
            <person name="Yu X."/>
            <person name="Liu D.K."/>
            <person name="Tu X.D."/>
            <person name="Liu B."/>
            <person name="Hao Y."/>
            <person name="Liao X.Y."/>
            <person name="Jiang Y.T."/>
            <person name="Sun W.H."/>
            <person name="Chen J."/>
            <person name="Chen Y.Q."/>
            <person name="Ai Y."/>
            <person name="Zhai J.W."/>
            <person name="Wu S.S."/>
            <person name="Zhou Z."/>
            <person name="Hsiao Y.Y."/>
            <person name="Wu W.L."/>
            <person name="Chen Y.Y."/>
            <person name="Lin Y.F."/>
            <person name="Hsu J.L."/>
            <person name="Li C.Y."/>
            <person name="Wang Z.W."/>
            <person name="Zhao X."/>
            <person name="Zhong W.Y."/>
            <person name="Ma X.K."/>
            <person name="Ma L."/>
            <person name="Huang J."/>
            <person name="Chen G.Z."/>
            <person name="Huang M.Z."/>
            <person name="Huang L."/>
            <person name="Peng D.H."/>
            <person name="Luo Y.B."/>
            <person name="Zou S.Q."/>
            <person name="Chen S.P."/>
            <person name="Lan S."/>
            <person name="Tsai W.C."/>
            <person name="Van de Peer Y."/>
            <person name="Liu Z.J."/>
        </authorList>
    </citation>
    <scope>NUCLEOTIDE SEQUENCE [LARGE SCALE GENOMIC DNA]</scope>
    <source>
        <strain evidence="2">Lor287</strain>
    </source>
</reference>
<accession>A0AAP0BWU7</accession>
<dbReference type="EMBL" id="JBBWWQ010000003">
    <property type="protein sequence ID" value="KAK8951674.1"/>
    <property type="molecule type" value="Genomic_DNA"/>
</dbReference>
<gene>
    <name evidence="2" type="ORF">KSP39_PZI004934</name>
</gene>
<protein>
    <submittedName>
        <fullName evidence="2">Uncharacterized protein</fullName>
    </submittedName>
</protein>
<organism evidence="2 3">
    <name type="scientific">Platanthera zijinensis</name>
    <dbReference type="NCBI Taxonomy" id="2320716"/>
    <lineage>
        <taxon>Eukaryota</taxon>
        <taxon>Viridiplantae</taxon>
        <taxon>Streptophyta</taxon>
        <taxon>Embryophyta</taxon>
        <taxon>Tracheophyta</taxon>
        <taxon>Spermatophyta</taxon>
        <taxon>Magnoliopsida</taxon>
        <taxon>Liliopsida</taxon>
        <taxon>Asparagales</taxon>
        <taxon>Orchidaceae</taxon>
        <taxon>Orchidoideae</taxon>
        <taxon>Orchideae</taxon>
        <taxon>Orchidinae</taxon>
        <taxon>Platanthera</taxon>
    </lineage>
</organism>
<proteinExistence type="predicted"/>
<feature type="region of interest" description="Disordered" evidence="1">
    <location>
        <begin position="135"/>
        <end position="212"/>
    </location>
</feature>
<dbReference type="Proteomes" id="UP001418222">
    <property type="component" value="Unassembled WGS sequence"/>
</dbReference>
<evidence type="ECO:0000313" key="2">
    <source>
        <dbReference type="EMBL" id="KAK8951674.1"/>
    </source>
</evidence>
<sequence>MGSYPNRTVPAVIDPGGLAGSAKSGFSAESFGTTTKHLKTAETTSPHGPQELILSPHFINAGNAPTQDFNGTCPHHLSEKETSLLSEKKIISQSQKTSTTEAPTNFQIEITPASTTAIVGSNKSIRGGLSAAAGRRGILDGSRPGAGVDRRGRHQTGGKRLASDVESQQGQKLGRSNLEGRARRTGTGAEPDRERAGGDGNSSPAWTLEMGGRWVETPALEGEDCSGSCKRLE</sequence>
<comment type="caution">
    <text evidence="2">The sequence shown here is derived from an EMBL/GenBank/DDBJ whole genome shotgun (WGS) entry which is preliminary data.</text>
</comment>